<reference evidence="5 6" key="1">
    <citation type="journal article" date="2013" name="PLoS ONE">
        <title>Genomic analysis of Melioribacter roseus, facultatively anaerobic organotrophic bacterium representing a novel deep lineage within Bacteriodetes/Chlorobi group.</title>
        <authorList>
            <person name="Kadnikov V.V."/>
            <person name="Mardanov A.V."/>
            <person name="Podosokorskaya O.A."/>
            <person name="Gavrilov S.N."/>
            <person name="Kublanov I.V."/>
            <person name="Beletsky A.V."/>
            <person name="Bonch-Osmolovskaya E.A."/>
            <person name="Ravin N.V."/>
        </authorList>
    </citation>
    <scope>NUCLEOTIDE SEQUENCE [LARGE SCALE GENOMIC DNA]</scope>
    <source>
        <strain evidence="6">JCM 17771 / P3M-2</strain>
    </source>
</reference>
<dbReference type="OrthoDB" id="9806267at2"/>
<evidence type="ECO:0000256" key="1">
    <source>
        <dbReference type="ARBA" id="ARBA00001561"/>
    </source>
</evidence>
<sequence>MKFIYSLSLFLLLALTIPGQRLYQLSVELPDTSARLSFVTKKGNVYVSATEFASLTSAGIYYTDKTQKIELKYDYYKIKLTAKSQFIVVTDKNTGAQEVYQLPVSTLLIKDDLFFPLSYTTDYLERASGYGITFIPSRRHLILSKGHAPRNNLPAANNLYDVQSLTIEEKANGTLIRLKISDRVITPRFSIKDNKLFLFFSSEKISPELVDRFIPKGFIKSIKLVNITPRSKQLEFGLTGDYSGAEIIRDASNGELIVTVHSKMFTAEKNPPLEKWIFDTIVIDAGHGGKDPGAIGISGVKEKDINLKIALELGKLIEKSLPGVNVVYTRKDDRFVELYKRGKIANEANGKLFISIHCNSMPKKKSSQRGFEVYLLRPGKTQDAIAIAEFENSVIAYEDNPDRYKELTDENFILVSMAHSQYMRYSEKFAEILNDEWKRKVKIPAKGVKQAGFYVLVGASMPSVLIETGYLSNRNDEAYLKSRQGQIEIAESILNAVIKYKEYYHKEIISN</sequence>
<protein>
    <recommendedName>
        <fullName evidence="2">N-acetylmuramoyl-L-alanine amidase</fullName>
        <ecNumber evidence="2">3.5.1.28</ecNumber>
    </recommendedName>
</protein>
<feature type="domain" description="MurNAc-LAA" evidence="4">
    <location>
        <begin position="342"/>
        <end position="498"/>
    </location>
</feature>
<dbReference type="GO" id="GO:0008745">
    <property type="term" value="F:N-acetylmuramoyl-L-alanine amidase activity"/>
    <property type="evidence" value="ECO:0007669"/>
    <property type="project" value="UniProtKB-EC"/>
</dbReference>
<evidence type="ECO:0000256" key="3">
    <source>
        <dbReference type="ARBA" id="ARBA00022801"/>
    </source>
</evidence>
<dbReference type="InterPro" id="IPR012854">
    <property type="entry name" value="Cu_amine_oxidase-like_N"/>
</dbReference>
<dbReference type="SMART" id="SM00646">
    <property type="entry name" value="Ami_3"/>
    <property type="match status" value="1"/>
</dbReference>
<dbReference type="InterPro" id="IPR002508">
    <property type="entry name" value="MurNAc-LAA_cat"/>
</dbReference>
<accession>I7A1Y4</accession>
<organism evidence="5 6">
    <name type="scientific">Melioribacter roseus (strain DSM 23840 / JCM 17771 / VKM B-2668 / P3M-2)</name>
    <dbReference type="NCBI Taxonomy" id="1191523"/>
    <lineage>
        <taxon>Bacteria</taxon>
        <taxon>Pseudomonadati</taxon>
        <taxon>Ignavibacteriota</taxon>
        <taxon>Ignavibacteria</taxon>
        <taxon>Ignavibacteriales</taxon>
        <taxon>Melioribacteraceae</taxon>
        <taxon>Melioribacter</taxon>
    </lineage>
</organism>
<comment type="catalytic activity">
    <reaction evidence="1">
        <text>Hydrolyzes the link between N-acetylmuramoyl residues and L-amino acid residues in certain cell-wall glycopeptides.</text>
        <dbReference type="EC" id="3.5.1.28"/>
    </reaction>
</comment>
<gene>
    <name evidence="5" type="ordered locus">MROS_0673</name>
</gene>
<dbReference type="AlphaFoldDB" id="I7A1Y4"/>
<dbReference type="HOGENOM" id="CLU_035972_0_0_10"/>
<dbReference type="Proteomes" id="UP000009011">
    <property type="component" value="Chromosome"/>
</dbReference>
<dbReference type="Pfam" id="PF07833">
    <property type="entry name" value="Cu_amine_oxidN1"/>
    <property type="match status" value="1"/>
</dbReference>
<dbReference type="EMBL" id="CP003557">
    <property type="protein sequence ID" value="AFN73916.1"/>
    <property type="molecule type" value="Genomic_DNA"/>
</dbReference>
<dbReference type="CDD" id="cd02696">
    <property type="entry name" value="MurNAc-LAA"/>
    <property type="match status" value="1"/>
</dbReference>
<dbReference type="GO" id="GO:0030288">
    <property type="term" value="C:outer membrane-bounded periplasmic space"/>
    <property type="evidence" value="ECO:0007669"/>
    <property type="project" value="TreeGrafter"/>
</dbReference>
<dbReference type="EC" id="3.5.1.28" evidence="2"/>
<dbReference type="PANTHER" id="PTHR30404">
    <property type="entry name" value="N-ACETYLMURAMOYL-L-ALANINE AMIDASE"/>
    <property type="match status" value="1"/>
</dbReference>
<dbReference type="PATRIC" id="fig|1191523.3.peg.703"/>
<evidence type="ECO:0000313" key="6">
    <source>
        <dbReference type="Proteomes" id="UP000009011"/>
    </source>
</evidence>
<dbReference type="InterPro" id="IPR036582">
    <property type="entry name" value="Mao_N_sf"/>
</dbReference>
<dbReference type="SUPFAM" id="SSF55383">
    <property type="entry name" value="Copper amine oxidase, domain N"/>
    <property type="match status" value="1"/>
</dbReference>
<dbReference type="STRING" id="1191523.MROS_0673"/>
<evidence type="ECO:0000256" key="2">
    <source>
        <dbReference type="ARBA" id="ARBA00011901"/>
    </source>
</evidence>
<dbReference type="Gene3D" id="3.40.630.40">
    <property type="entry name" value="Zn-dependent exopeptidases"/>
    <property type="match status" value="1"/>
</dbReference>
<dbReference type="InterPro" id="IPR050695">
    <property type="entry name" value="N-acetylmuramoyl_amidase_3"/>
</dbReference>
<dbReference type="GO" id="GO:0009253">
    <property type="term" value="P:peptidoglycan catabolic process"/>
    <property type="evidence" value="ECO:0007669"/>
    <property type="project" value="InterPro"/>
</dbReference>
<dbReference type="Pfam" id="PF01520">
    <property type="entry name" value="Amidase_3"/>
    <property type="match status" value="1"/>
</dbReference>
<keyword evidence="6" id="KW-1185">Reference proteome</keyword>
<dbReference type="SUPFAM" id="SSF53187">
    <property type="entry name" value="Zn-dependent exopeptidases"/>
    <property type="match status" value="1"/>
</dbReference>
<dbReference type="PANTHER" id="PTHR30404:SF0">
    <property type="entry name" value="N-ACETYLMURAMOYL-L-ALANINE AMIDASE AMIC"/>
    <property type="match status" value="1"/>
</dbReference>
<dbReference type="eggNOG" id="COG0860">
    <property type="taxonomic scope" value="Bacteria"/>
</dbReference>
<evidence type="ECO:0000259" key="4">
    <source>
        <dbReference type="SMART" id="SM00646"/>
    </source>
</evidence>
<proteinExistence type="predicted"/>
<dbReference type="FunFam" id="3.40.630.40:FF:000005">
    <property type="entry name" value="N-acetylmuramoyl-L-alanine amidase (AmiA)"/>
    <property type="match status" value="1"/>
</dbReference>
<evidence type="ECO:0000313" key="5">
    <source>
        <dbReference type="EMBL" id="AFN73916.1"/>
    </source>
</evidence>
<dbReference type="KEGG" id="mro:MROS_0673"/>
<dbReference type="RefSeq" id="WP_014855353.1">
    <property type="nucleotide sequence ID" value="NC_018178.1"/>
</dbReference>
<name>I7A1Y4_MELRP</name>
<keyword evidence="3" id="KW-0378">Hydrolase</keyword>